<keyword evidence="3 8" id="KW-0732">Signal</keyword>
<dbReference type="Gene3D" id="3.40.30.10">
    <property type="entry name" value="Glutaredoxin"/>
    <property type="match status" value="1"/>
</dbReference>
<keyword evidence="5 7" id="KW-1015">Disulfide bond</keyword>
<protein>
    <recommendedName>
        <fullName evidence="7">Thiol:disulfide interchange protein</fullName>
    </recommendedName>
</protein>
<dbReference type="InterPro" id="IPR017937">
    <property type="entry name" value="Thioredoxin_CS"/>
</dbReference>
<evidence type="ECO:0000256" key="2">
    <source>
        <dbReference type="ARBA" id="ARBA00005791"/>
    </source>
</evidence>
<evidence type="ECO:0000259" key="9">
    <source>
        <dbReference type="PROSITE" id="PS51352"/>
    </source>
</evidence>
<dbReference type="RefSeq" id="WP_408625088.1">
    <property type="nucleotide sequence ID" value="NZ_JBEQCT010000011.1"/>
</dbReference>
<keyword evidence="4 7" id="KW-0574">Periplasm</keyword>
<comment type="similarity">
    <text evidence="2">Belongs to the thioredoxin family. DsbA subfamily.</text>
</comment>
<dbReference type="Proteomes" id="UP001629953">
    <property type="component" value="Unassembled WGS sequence"/>
</dbReference>
<reference evidence="10 11" key="1">
    <citation type="journal article" date="2013" name="Int. J. Syst. Evol. Microbiol.">
        <title>Celerinatantimonas yamalensis sp. nov., a cold-adapted diazotrophic bacterium from a cold permafrost brine.</title>
        <authorList>
            <person name="Shcherbakova V."/>
            <person name="Chuvilskaya N."/>
            <person name="Rivkina E."/>
            <person name="Demidov N."/>
            <person name="Uchaeva V."/>
            <person name="Suetin S."/>
            <person name="Suzina N."/>
            <person name="Gilichinsky D."/>
        </authorList>
    </citation>
    <scope>NUCLEOTIDE SEQUENCE [LARGE SCALE GENOMIC DNA]</scope>
    <source>
        <strain evidence="10 11">C7</strain>
    </source>
</reference>
<dbReference type="CDD" id="cd03019">
    <property type="entry name" value="DsbA_DsbA"/>
    <property type="match status" value="1"/>
</dbReference>
<comment type="caution">
    <text evidence="10">The sequence shown here is derived from an EMBL/GenBank/DDBJ whole genome shotgun (WGS) entry which is preliminary data.</text>
</comment>
<dbReference type="PROSITE" id="PS51352">
    <property type="entry name" value="THIOREDOXIN_2"/>
    <property type="match status" value="1"/>
</dbReference>
<name>A0ABW9GCL1_9GAMM</name>
<dbReference type="InterPro" id="IPR023205">
    <property type="entry name" value="DsbA/DsbL"/>
</dbReference>
<dbReference type="Pfam" id="PF01323">
    <property type="entry name" value="DSBA"/>
    <property type="match status" value="1"/>
</dbReference>
<keyword evidence="6" id="KW-0676">Redox-active center</keyword>
<feature type="chain" id="PRO_5047385709" description="Thiol:disulfide interchange protein" evidence="8">
    <location>
        <begin position="22"/>
        <end position="202"/>
    </location>
</feature>
<dbReference type="PROSITE" id="PS00194">
    <property type="entry name" value="THIOREDOXIN_1"/>
    <property type="match status" value="1"/>
</dbReference>
<feature type="domain" description="Thioredoxin" evidence="9">
    <location>
        <begin position="9"/>
        <end position="199"/>
    </location>
</feature>
<dbReference type="InterPro" id="IPR013766">
    <property type="entry name" value="Thioredoxin_domain"/>
</dbReference>
<sequence length="202" mass="22848">MLKKFFAFVFVIALLPMVAQAQAFKEGVNYTVVRQQATEKPQVMEFFSLYCPHCFAFEPIIEKLENSMPDVQFKRVHVAFLGGAMGEEMVRAYATSELLGVSKKMVQVFFDAIHVKHIPIQSRADIRKIFVDNGISAEEFDSAEDSFAVNGMVAQMNKDTQDYQIQGVPTVIVNGKYQVDPSSVSSVKEYMELIQYLAHKKD</sequence>
<dbReference type="PANTHER" id="PTHR35891">
    <property type="entry name" value="THIOL:DISULFIDE INTERCHANGE PROTEIN DSBA"/>
    <property type="match status" value="1"/>
</dbReference>
<proteinExistence type="inferred from homology"/>
<keyword evidence="11" id="KW-1185">Reference proteome</keyword>
<evidence type="ECO:0000256" key="8">
    <source>
        <dbReference type="SAM" id="SignalP"/>
    </source>
</evidence>
<dbReference type="SUPFAM" id="SSF52833">
    <property type="entry name" value="Thioredoxin-like"/>
    <property type="match status" value="1"/>
</dbReference>
<evidence type="ECO:0000313" key="10">
    <source>
        <dbReference type="EMBL" id="MFM2486790.1"/>
    </source>
</evidence>
<dbReference type="PIRSF" id="PIRSF001488">
    <property type="entry name" value="Tdi_protein"/>
    <property type="match status" value="1"/>
</dbReference>
<evidence type="ECO:0000256" key="7">
    <source>
        <dbReference type="PIRNR" id="PIRNR001488"/>
    </source>
</evidence>
<feature type="signal peptide" evidence="8">
    <location>
        <begin position="1"/>
        <end position="21"/>
    </location>
</feature>
<comment type="subcellular location">
    <subcellularLocation>
        <location evidence="1 7">Periplasm</location>
    </subcellularLocation>
</comment>
<evidence type="ECO:0000256" key="5">
    <source>
        <dbReference type="ARBA" id="ARBA00023157"/>
    </source>
</evidence>
<organism evidence="10 11">
    <name type="scientific">Celerinatantimonas yamalensis</name>
    <dbReference type="NCBI Taxonomy" id="559956"/>
    <lineage>
        <taxon>Bacteria</taxon>
        <taxon>Pseudomonadati</taxon>
        <taxon>Pseudomonadota</taxon>
        <taxon>Gammaproteobacteria</taxon>
        <taxon>Celerinatantimonadaceae</taxon>
        <taxon>Celerinatantimonas</taxon>
    </lineage>
</organism>
<accession>A0ABW9GCL1</accession>
<dbReference type="EMBL" id="JBEQCT010000011">
    <property type="protein sequence ID" value="MFM2486790.1"/>
    <property type="molecule type" value="Genomic_DNA"/>
</dbReference>
<dbReference type="InterPro" id="IPR050824">
    <property type="entry name" value="Thiol_disulfide_DsbA"/>
</dbReference>
<evidence type="ECO:0000256" key="4">
    <source>
        <dbReference type="ARBA" id="ARBA00022764"/>
    </source>
</evidence>
<dbReference type="InterPro" id="IPR001853">
    <property type="entry name" value="DSBA-like_thioredoxin_dom"/>
</dbReference>
<evidence type="ECO:0000313" key="11">
    <source>
        <dbReference type="Proteomes" id="UP001629953"/>
    </source>
</evidence>
<evidence type="ECO:0000256" key="6">
    <source>
        <dbReference type="ARBA" id="ARBA00023284"/>
    </source>
</evidence>
<evidence type="ECO:0000256" key="3">
    <source>
        <dbReference type="ARBA" id="ARBA00022729"/>
    </source>
</evidence>
<dbReference type="InterPro" id="IPR036249">
    <property type="entry name" value="Thioredoxin-like_sf"/>
</dbReference>
<dbReference type="PANTHER" id="PTHR35891:SF2">
    <property type="entry name" value="THIOL:DISULFIDE INTERCHANGE PROTEIN DSBA"/>
    <property type="match status" value="1"/>
</dbReference>
<gene>
    <name evidence="10" type="ORF">ABUE30_17295</name>
</gene>
<evidence type="ECO:0000256" key="1">
    <source>
        <dbReference type="ARBA" id="ARBA00004418"/>
    </source>
</evidence>